<evidence type="ECO:0000313" key="2">
    <source>
        <dbReference type="Proteomes" id="UP000004207"/>
    </source>
</evidence>
<dbReference type="HOGENOM" id="CLU_3062437_0_0_4"/>
<accession>F5S9E1</accession>
<keyword evidence="2" id="KW-1185">Reference proteome</keyword>
<organism evidence="1 2">
    <name type="scientific">Kingella kingae ATCC 23330</name>
    <dbReference type="NCBI Taxonomy" id="887327"/>
    <lineage>
        <taxon>Bacteria</taxon>
        <taxon>Pseudomonadati</taxon>
        <taxon>Pseudomonadota</taxon>
        <taxon>Betaproteobacteria</taxon>
        <taxon>Neisseriales</taxon>
        <taxon>Neisseriaceae</taxon>
        <taxon>Kingella</taxon>
    </lineage>
</organism>
<name>F5S9E1_KINKI</name>
<dbReference type="AlphaFoldDB" id="F5S9E1"/>
<sequence length="53" mass="6291">MSTIFYIQSNGYYSKQPAQKTAILTFTPPSHKIICRLNRIFYKKRFTNFKLSV</sequence>
<dbReference type="Proteomes" id="UP000004207">
    <property type="component" value="Unassembled WGS sequence"/>
</dbReference>
<comment type="caution">
    <text evidence="1">The sequence shown here is derived from an EMBL/GenBank/DDBJ whole genome shotgun (WGS) entry which is preliminary data.</text>
</comment>
<proteinExistence type="predicted"/>
<dbReference type="EMBL" id="AFHS01000060">
    <property type="protein sequence ID" value="EGK07347.1"/>
    <property type="molecule type" value="Genomic_DNA"/>
</dbReference>
<reference evidence="1 2" key="1">
    <citation type="submission" date="2011-04" db="EMBL/GenBank/DDBJ databases">
        <authorList>
            <person name="Muzny D."/>
            <person name="Qin X."/>
            <person name="Deng J."/>
            <person name="Jiang H."/>
            <person name="Liu Y."/>
            <person name="Qu J."/>
            <person name="Song X.-Z."/>
            <person name="Zhang L."/>
            <person name="Thornton R."/>
            <person name="Coyle M."/>
            <person name="Francisco L."/>
            <person name="Jackson L."/>
            <person name="Javaid M."/>
            <person name="Korchina V."/>
            <person name="Kovar C."/>
            <person name="Mata R."/>
            <person name="Mathew T."/>
            <person name="Ngo R."/>
            <person name="Nguyen L."/>
            <person name="Nguyen N."/>
            <person name="Okwuonu G."/>
            <person name="Ongeri F."/>
            <person name="Pham C."/>
            <person name="Simmons D."/>
            <person name="Wilczek-Boney K."/>
            <person name="Hale W."/>
            <person name="Jakkamsetti A."/>
            <person name="Pham P."/>
            <person name="Ruth R."/>
            <person name="San Lucas F."/>
            <person name="Warren J."/>
            <person name="Zhang J."/>
            <person name="Zhao Z."/>
            <person name="Zhou C."/>
            <person name="Zhu D."/>
            <person name="Lee S."/>
            <person name="Bess C."/>
            <person name="Blankenburg K."/>
            <person name="Forbes L."/>
            <person name="Fu Q."/>
            <person name="Gubbala S."/>
            <person name="Hirani K."/>
            <person name="Jayaseelan J.C."/>
            <person name="Lara F."/>
            <person name="Munidasa M."/>
            <person name="Palculict T."/>
            <person name="Patil S."/>
            <person name="Pu L.-L."/>
            <person name="Saada N."/>
            <person name="Tang L."/>
            <person name="Weissenberger G."/>
            <person name="Zhu Y."/>
            <person name="Hemphill L."/>
            <person name="Shang Y."/>
            <person name="Youmans B."/>
            <person name="Ayvaz T."/>
            <person name="Ross M."/>
            <person name="Santibanez J."/>
            <person name="Aqrawi P."/>
            <person name="Gross S."/>
            <person name="Joshi V."/>
            <person name="Fowler G."/>
            <person name="Nazareth L."/>
            <person name="Reid J."/>
            <person name="Worley K."/>
            <person name="Petrosino J."/>
            <person name="Highlander S."/>
            <person name="Gibbs R."/>
        </authorList>
    </citation>
    <scope>NUCLEOTIDE SEQUENCE [LARGE SCALE GENOMIC DNA]</scope>
    <source>
        <strain evidence="1 2">ATCC 23330</strain>
    </source>
</reference>
<evidence type="ECO:0000313" key="1">
    <source>
        <dbReference type="EMBL" id="EGK07347.1"/>
    </source>
</evidence>
<protein>
    <submittedName>
        <fullName evidence="1">Uncharacterized protein</fullName>
    </submittedName>
</protein>
<gene>
    <name evidence="1" type="ORF">HMPREF0476_1824</name>
</gene>